<proteinExistence type="predicted"/>
<accession>A0AA37F9Q0</accession>
<reference evidence="5" key="2">
    <citation type="submission" date="2022-09" db="EMBL/GenBank/DDBJ databases">
        <authorList>
            <person name="Sun Q."/>
            <person name="Ohkuma M."/>
        </authorList>
    </citation>
    <scope>NUCLEOTIDE SEQUENCE</scope>
    <source>
        <strain evidence="5">JCM 13583</strain>
    </source>
</reference>
<evidence type="ECO:0000313" key="6">
    <source>
        <dbReference type="Proteomes" id="UP000632195"/>
    </source>
</evidence>
<keyword evidence="6" id="KW-1185">Reference proteome</keyword>
<evidence type="ECO:0000259" key="4">
    <source>
        <dbReference type="Pfam" id="PF14833"/>
    </source>
</evidence>
<evidence type="ECO:0000313" key="5">
    <source>
        <dbReference type="EMBL" id="GGM76223.1"/>
    </source>
</evidence>
<feature type="domain" description="3-hydroxyisobutyrate dehydrogenase-like NAD-binding" evidence="4">
    <location>
        <begin position="153"/>
        <end position="270"/>
    </location>
</feature>
<gene>
    <name evidence="5" type="ORF">GCM10007108_12750</name>
</gene>
<comment type="caution">
    <text evidence="5">The sequence shown here is derived from an EMBL/GenBank/DDBJ whole genome shotgun (WGS) entry which is preliminary data.</text>
</comment>
<dbReference type="InterPro" id="IPR029154">
    <property type="entry name" value="HIBADH-like_NADP-bd"/>
</dbReference>
<organism evidence="5 6">
    <name type="scientific">Thermogymnomonas acidicola</name>
    <dbReference type="NCBI Taxonomy" id="399579"/>
    <lineage>
        <taxon>Archaea</taxon>
        <taxon>Methanobacteriati</taxon>
        <taxon>Thermoplasmatota</taxon>
        <taxon>Thermoplasmata</taxon>
        <taxon>Thermoplasmatales</taxon>
        <taxon>Thermogymnomonas</taxon>
    </lineage>
</organism>
<feature type="domain" description="6-phosphogluconate dehydrogenase NADP-binding" evidence="3">
    <location>
        <begin position="1"/>
        <end position="147"/>
    </location>
</feature>
<evidence type="ECO:0000256" key="1">
    <source>
        <dbReference type="ARBA" id="ARBA00023002"/>
    </source>
</evidence>
<dbReference type="InterPro" id="IPR006115">
    <property type="entry name" value="6PGDH_NADP-bd"/>
</dbReference>
<evidence type="ECO:0000259" key="3">
    <source>
        <dbReference type="Pfam" id="PF03446"/>
    </source>
</evidence>
<dbReference type="SUPFAM" id="SSF48179">
    <property type="entry name" value="6-phosphogluconate dehydrogenase C-terminal domain-like"/>
    <property type="match status" value="1"/>
</dbReference>
<dbReference type="Gene3D" id="1.10.1040.10">
    <property type="entry name" value="N-(1-d-carboxylethyl)-l-norvaline Dehydrogenase, domain 2"/>
    <property type="match status" value="1"/>
</dbReference>
<dbReference type="PIRSF" id="PIRSF000103">
    <property type="entry name" value="HIBADH"/>
    <property type="match status" value="1"/>
</dbReference>
<dbReference type="EMBL" id="BMNY01000002">
    <property type="protein sequence ID" value="GGM76223.1"/>
    <property type="molecule type" value="Genomic_DNA"/>
</dbReference>
<protein>
    <submittedName>
        <fullName evidence="5">2-hydroxy-3-oxopropionate reductase</fullName>
    </submittedName>
</protein>
<name>A0AA37F9Q0_9ARCH</name>
<dbReference type="Pfam" id="PF14833">
    <property type="entry name" value="NAD_binding_11"/>
    <property type="match status" value="1"/>
</dbReference>
<dbReference type="InterPro" id="IPR036291">
    <property type="entry name" value="NAD(P)-bd_dom_sf"/>
</dbReference>
<dbReference type="SUPFAM" id="SSF51735">
    <property type="entry name" value="NAD(P)-binding Rossmann-fold domains"/>
    <property type="match status" value="1"/>
</dbReference>
<evidence type="ECO:0000256" key="2">
    <source>
        <dbReference type="ARBA" id="ARBA00023027"/>
    </source>
</evidence>
<keyword evidence="1" id="KW-0560">Oxidoreductase</keyword>
<dbReference type="PANTHER" id="PTHR22981">
    <property type="entry name" value="3-HYDROXYISOBUTYRATE DEHYDROGENASE-RELATED"/>
    <property type="match status" value="1"/>
</dbReference>
<dbReference type="PANTHER" id="PTHR22981:SF7">
    <property type="entry name" value="3-HYDROXYISOBUTYRATE DEHYDROGENASE, MITOCHONDRIAL"/>
    <property type="match status" value="1"/>
</dbReference>
<dbReference type="Proteomes" id="UP000632195">
    <property type="component" value="Unassembled WGS sequence"/>
</dbReference>
<dbReference type="GO" id="GO:0051287">
    <property type="term" value="F:NAD binding"/>
    <property type="evidence" value="ECO:0007669"/>
    <property type="project" value="InterPro"/>
</dbReference>
<dbReference type="InterPro" id="IPR013328">
    <property type="entry name" value="6PGD_dom2"/>
</dbReference>
<keyword evidence="2" id="KW-0520">NAD</keyword>
<dbReference type="InterPro" id="IPR008927">
    <property type="entry name" value="6-PGluconate_DH-like_C_sf"/>
</dbReference>
<sequence length="276" mass="29877">MIGLGRMGSGMASTLLRAGHRVKGYDVSRQAMERLSGSGNFTAASGLADALDADFVILSLPTGKEVREMVSLWGGGSVLVDTTTLGVDEVSRITSSLRNPENYLTCRLERGPKEASEGRLAMFIGGPMSTYERCRPLLDALGEHVYIGSHQQATVMKLVSNMVGTAIVDLLAQVSVVLRRVSIDRETAIRALSMGGADTVQLFRLRWQVSGEYEESFSLSLAQHVIQMALESSRSLGVDKLPIVEMNNLMMKSAILSGVGKKDVSEIAEFYQSVNQ</sequence>
<dbReference type="InterPro" id="IPR015815">
    <property type="entry name" value="HIBADH-related"/>
</dbReference>
<dbReference type="GO" id="GO:0016616">
    <property type="term" value="F:oxidoreductase activity, acting on the CH-OH group of donors, NAD or NADP as acceptor"/>
    <property type="evidence" value="ECO:0007669"/>
    <property type="project" value="TreeGrafter"/>
</dbReference>
<dbReference type="GO" id="GO:0050661">
    <property type="term" value="F:NADP binding"/>
    <property type="evidence" value="ECO:0007669"/>
    <property type="project" value="InterPro"/>
</dbReference>
<dbReference type="AlphaFoldDB" id="A0AA37F9Q0"/>
<dbReference type="Gene3D" id="3.40.50.720">
    <property type="entry name" value="NAD(P)-binding Rossmann-like Domain"/>
    <property type="match status" value="1"/>
</dbReference>
<dbReference type="Pfam" id="PF03446">
    <property type="entry name" value="NAD_binding_2"/>
    <property type="match status" value="1"/>
</dbReference>
<reference evidence="5" key="1">
    <citation type="journal article" date="2014" name="Int. J. Syst. Evol. Microbiol.">
        <title>Complete genome sequence of Corynebacterium casei LMG S-19264T (=DSM 44701T), isolated from a smear-ripened cheese.</title>
        <authorList>
            <consortium name="US DOE Joint Genome Institute (JGI-PGF)"/>
            <person name="Walter F."/>
            <person name="Albersmeier A."/>
            <person name="Kalinowski J."/>
            <person name="Ruckert C."/>
        </authorList>
    </citation>
    <scope>NUCLEOTIDE SEQUENCE</scope>
    <source>
        <strain evidence="5">JCM 13583</strain>
    </source>
</reference>